<comment type="similarity">
    <text evidence="2">Belongs to the bacterial solute-binding protein 5 family.</text>
</comment>
<feature type="signal peptide" evidence="4">
    <location>
        <begin position="1"/>
        <end position="20"/>
    </location>
</feature>
<feature type="domain" description="Solute-binding protein family 5" evidence="5">
    <location>
        <begin position="74"/>
        <end position="430"/>
    </location>
</feature>
<dbReference type="PANTHER" id="PTHR30290">
    <property type="entry name" value="PERIPLASMIC BINDING COMPONENT OF ABC TRANSPORTER"/>
    <property type="match status" value="1"/>
</dbReference>
<reference evidence="6 7" key="1">
    <citation type="submission" date="2018-05" db="EMBL/GenBank/DDBJ databases">
        <title>Acuticoccus sediminis sp. nov., isolated from deep-sea sediment of Indian Ocean.</title>
        <authorList>
            <person name="Liu X."/>
            <person name="Lai Q."/>
            <person name="Du Y."/>
            <person name="Sun F."/>
            <person name="Zhang X."/>
            <person name="Wang S."/>
            <person name="Shao Z."/>
        </authorList>
    </citation>
    <scope>NUCLEOTIDE SEQUENCE [LARGE SCALE GENOMIC DNA]</scope>
    <source>
        <strain evidence="6 7">PTG4-2</strain>
    </source>
</reference>
<keyword evidence="7" id="KW-1185">Reference proteome</keyword>
<evidence type="ECO:0000259" key="5">
    <source>
        <dbReference type="Pfam" id="PF00496"/>
    </source>
</evidence>
<dbReference type="GO" id="GO:0015833">
    <property type="term" value="P:peptide transport"/>
    <property type="evidence" value="ECO:0007669"/>
    <property type="project" value="TreeGrafter"/>
</dbReference>
<dbReference type="InterPro" id="IPR030678">
    <property type="entry name" value="Peptide/Ni-bd"/>
</dbReference>
<dbReference type="EMBL" id="QHHQ01000002">
    <property type="protein sequence ID" value="RAI02529.1"/>
    <property type="molecule type" value="Genomic_DNA"/>
</dbReference>
<gene>
    <name evidence="6" type="ORF">DLJ53_09945</name>
</gene>
<evidence type="ECO:0000256" key="3">
    <source>
        <dbReference type="ARBA" id="ARBA00022729"/>
    </source>
</evidence>
<dbReference type="Gene3D" id="3.10.105.10">
    <property type="entry name" value="Dipeptide-binding Protein, Domain 3"/>
    <property type="match status" value="1"/>
</dbReference>
<dbReference type="InterPro" id="IPR039424">
    <property type="entry name" value="SBP_5"/>
</dbReference>
<dbReference type="Pfam" id="PF00496">
    <property type="entry name" value="SBP_bac_5"/>
    <property type="match status" value="1"/>
</dbReference>
<protein>
    <submittedName>
        <fullName evidence="6">Oligopeptide ABC transporter substrate-binding protein</fullName>
    </submittedName>
</protein>
<evidence type="ECO:0000313" key="6">
    <source>
        <dbReference type="EMBL" id="RAI02529.1"/>
    </source>
</evidence>
<dbReference type="Proteomes" id="UP000249590">
    <property type="component" value="Unassembled WGS sequence"/>
</dbReference>
<comment type="subcellular location">
    <subcellularLocation>
        <location evidence="1">Periplasm</location>
    </subcellularLocation>
</comment>
<evidence type="ECO:0000256" key="4">
    <source>
        <dbReference type="SAM" id="SignalP"/>
    </source>
</evidence>
<comment type="caution">
    <text evidence="6">The sequence shown here is derived from an EMBL/GenBank/DDBJ whole genome shotgun (WGS) entry which is preliminary data.</text>
</comment>
<evidence type="ECO:0000313" key="7">
    <source>
        <dbReference type="Proteomes" id="UP000249590"/>
    </source>
</evidence>
<dbReference type="CDD" id="cd08515">
    <property type="entry name" value="PBP2_NikA_DppA_OppA_like_10"/>
    <property type="match status" value="1"/>
</dbReference>
<sequence>MPRVIAAGLAALALTGTAAAQDRPDIVVGVADLPPTLEPAKELSNVGTRITYSVFDTLIRRDFLSAEGGSGSRLMPGLAESWTRVDDLTLEVKLREGVTFHNGEPLTAEDVAFTFSPERLVGEDTQLPRGRAYFAVLDHVEVVDPLTVRFVTKAPDPLLEQRLASWASWIVNKKDWQEKAEANGGLPRYPVGTGPFKFDEAKTDQYIRLTAFDDYYGGQPTAETVTFREVPEQAARIAGLVSGEFDIVTNVAPDQIAQIDGYDDVETRSVVLANSHVLVYNVDQPVLSDKRVRQALNLAIDRQLLVDALWDGKAVVPLSHQYPSYGDMYDATREGLVYDPEHARALLDEAGYNGEEIVYSTHPTYYLNAVPAAQVLVEMWKAVGLNVTLNVTEGLDDIPNDDLQIRNWSNSTRYPDPLGALWIAWGPYGGAQGNWHAWDSVAGEFNEVGRKLETTVDLPERQKLGKQLLDIWEDEAPGTILYQPLETYGVRTSLKWQPYTFYYMDLRPDNLKDEAAR</sequence>
<dbReference type="PIRSF" id="PIRSF002741">
    <property type="entry name" value="MppA"/>
    <property type="match status" value="1"/>
</dbReference>
<dbReference type="Gene3D" id="3.90.76.10">
    <property type="entry name" value="Dipeptide-binding Protein, Domain 1"/>
    <property type="match status" value="1"/>
</dbReference>
<dbReference type="SUPFAM" id="SSF53850">
    <property type="entry name" value="Periplasmic binding protein-like II"/>
    <property type="match status" value="1"/>
</dbReference>
<keyword evidence="3 4" id="KW-0732">Signal</keyword>
<dbReference type="GO" id="GO:1904680">
    <property type="term" value="F:peptide transmembrane transporter activity"/>
    <property type="evidence" value="ECO:0007669"/>
    <property type="project" value="TreeGrafter"/>
</dbReference>
<organism evidence="6 7">
    <name type="scientific">Acuticoccus sediminis</name>
    <dbReference type="NCBI Taxonomy" id="2184697"/>
    <lineage>
        <taxon>Bacteria</taxon>
        <taxon>Pseudomonadati</taxon>
        <taxon>Pseudomonadota</taxon>
        <taxon>Alphaproteobacteria</taxon>
        <taxon>Hyphomicrobiales</taxon>
        <taxon>Amorphaceae</taxon>
        <taxon>Acuticoccus</taxon>
    </lineage>
</organism>
<evidence type="ECO:0000256" key="1">
    <source>
        <dbReference type="ARBA" id="ARBA00004418"/>
    </source>
</evidence>
<accession>A0A8B2NVK5</accession>
<dbReference type="AlphaFoldDB" id="A0A8B2NVK5"/>
<feature type="chain" id="PRO_5032567238" evidence="4">
    <location>
        <begin position="21"/>
        <end position="517"/>
    </location>
</feature>
<dbReference type="OrthoDB" id="9803988at2"/>
<dbReference type="PANTHER" id="PTHR30290:SF38">
    <property type="entry name" value="D,D-DIPEPTIDE-BINDING PERIPLASMIC PROTEIN DDPA-RELATED"/>
    <property type="match status" value="1"/>
</dbReference>
<dbReference type="GO" id="GO:0043190">
    <property type="term" value="C:ATP-binding cassette (ABC) transporter complex"/>
    <property type="evidence" value="ECO:0007669"/>
    <property type="project" value="InterPro"/>
</dbReference>
<dbReference type="GO" id="GO:0030288">
    <property type="term" value="C:outer membrane-bounded periplasmic space"/>
    <property type="evidence" value="ECO:0007669"/>
    <property type="project" value="UniProtKB-ARBA"/>
</dbReference>
<proteinExistence type="inferred from homology"/>
<dbReference type="InterPro" id="IPR000914">
    <property type="entry name" value="SBP_5_dom"/>
</dbReference>
<dbReference type="Gene3D" id="3.40.190.10">
    <property type="entry name" value="Periplasmic binding protein-like II"/>
    <property type="match status" value="1"/>
</dbReference>
<name>A0A8B2NVK5_9HYPH</name>
<evidence type="ECO:0000256" key="2">
    <source>
        <dbReference type="ARBA" id="ARBA00005695"/>
    </source>
</evidence>